<dbReference type="Proteomes" id="UP000249619">
    <property type="component" value="Unassembled WGS sequence"/>
</dbReference>
<dbReference type="EMBL" id="QGDH01000236">
    <property type="protein sequence ID" value="RAR01999.1"/>
    <property type="molecule type" value="Genomic_DNA"/>
</dbReference>
<feature type="region of interest" description="Disordered" evidence="8">
    <location>
        <begin position="1"/>
        <end position="23"/>
    </location>
</feature>
<reference evidence="11" key="1">
    <citation type="submission" date="2018-05" db="EMBL/GenBank/DDBJ databases">
        <title>Draft genome sequence of Stemphylium lycopersici strain CIDEFI 213.</title>
        <authorList>
            <person name="Medina R."/>
            <person name="Franco M.E.E."/>
            <person name="Lucentini C.G."/>
            <person name="Saparrat M.C.N."/>
            <person name="Balatti P.A."/>
        </authorList>
    </citation>
    <scope>NUCLEOTIDE SEQUENCE [LARGE SCALE GENOMIC DNA]</scope>
    <source>
        <strain evidence="11">CIDEFI 213</strain>
    </source>
</reference>
<feature type="compositionally biased region" description="Low complexity" evidence="8">
    <location>
        <begin position="9"/>
        <end position="18"/>
    </location>
</feature>
<dbReference type="GO" id="GO:0005634">
    <property type="term" value="C:nucleus"/>
    <property type="evidence" value="ECO:0007669"/>
    <property type="project" value="UniProtKB-SubCell"/>
</dbReference>
<dbReference type="InterPro" id="IPR007219">
    <property type="entry name" value="XnlR_reg_dom"/>
</dbReference>
<evidence type="ECO:0000256" key="7">
    <source>
        <dbReference type="ARBA" id="ARBA00023242"/>
    </source>
</evidence>
<proteinExistence type="predicted"/>
<gene>
    <name evidence="10" type="ORF">DDE83_008723</name>
</gene>
<dbReference type="GO" id="GO:0006351">
    <property type="term" value="P:DNA-templated transcription"/>
    <property type="evidence" value="ECO:0007669"/>
    <property type="project" value="InterPro"/>
</dbReference>
<dbReference type="PANTHER" id="PTHR31668:SF18">
    <property type="entry name" value="MALTOSE FERMENTATION REGULATORY PROTEIN MAL13-RELATED"/>
    <property type="match status" value="1"/>
</dbReference>
<dbReference type="STRING" id="183478.A0A364MTD0"/>
<keyword evidence="6" id="KW-0804">Transcription</keyword>
<evidence type="ECO:0000256" key="3">
    <source>
        <dbReference type="ARBA" id="ARBA00022833"/>
    </source>
</evidence>
<keyword evidence="5" id="KW-0238">DNA-binding</keyword>
<dbReference type="SMART" id="SM00906">
    <property type="entry name" value="Fungal_trans"/>
    <property type="match status" value="1"/>
</dbReference>
<evidence type="ECO:0000256" key="6">
    <source>
        <dbReference type="ARBA" id="ARBA00023163"/>
    </source>
</evidence>
<name>A0A364MTD0_STELY</name>
<evidence type="ECO:0000313" key="11">
    <source>
        <dbReference type="Proteomes" id="UP000249619"/>
    </source>
</evidence>
<dbReference type="InterPro" id="IPR050797">
    <property type="entry name" value="Carb_Metab_Trans_Reg"/>
</dbReference>
<evidence type="ECO:0000313" key="10">
    <source>
        <dbReference type="EMBL" id="RAR01999.1"/>
    </source>
</evidence>
<keyword evidence="4" id="KW-0805">Transcription regulation</keyword>
<comment type="caution">
    <text evidence="10">The sequence shown here is derived from an EMBL/GenBank/DDBJ whole genome shotgun (WGS) entry which is preliminary data.</text>
</comment>
<evidence type="ECO:0000256" key="1">
    <source>
        <dbReference type="ARBA" id="ARBA00004123"/>
    </source>
</evidence>
<evidence type="ECO:0000256" key="2">
    <source>
        <dbReference type="ARBA" id="ARBA00022723"/>
    </source>
</evidence>
<organism evidence="10 11">
    <name type="scientific">Stemphylium lycopersici</name>
    <name type="common">Tomato gray leaf spot disease fungus</name>
    <name type="synonym">Thyrospora lycopersici</name>
    <dbReference type="NCBI Taxonomy" id="183478"/>
    <lineage>
        <taxon>Eukaryota</taxon>
        <taxon>Fungi</taxon>
        <taxon>Dikarya</taxon>
        <taxon>Ascomycota</taxon>
        <taxon>Pezizomycotina</taxon>
        <taxon>Dothideomycetes</taxon>
        <taxon>Pleosporomycetidae</taxon>
        <taxon>Pleosporales</taxon>
        <taxon>Pleosporineae</taxon>
        <taxon>Pleosporaceae</taxon>
        <taxon>Stemphylium</taxon>
    </lineage>
</organism>
<dbReference type="Pfam" id="PF04082">
    <property type="entry name" value="Fungal_trans"/>
    <property type="match status" value="1"/>
</dbReference>
<feature type="domain" description="Xylanolytic transcriptional activator regulatory" evidence="9">
    <location>
        <begin position="117"/>
        <end position="185"/>
    </location>
</feature>
<keyword evidence="2" id="KW-0479">Metal-binding</keyword>
<keyword evidence="3" id="KW-0862">Zinc</keyword>
<sequence length="366" mass="41504">MQPTPPVTPALTTPEAATSDGKKRITQEEHNFIIEFRKMYPHRDRQTIADTLGVDQSILPRPEMANKSNVEVGHVLLEESIRVRQGSEYPENSSHLTVLTSWFYSGCCFGLAEEEIAWTYLREATTQAHLLGMHKEETYTHESLDSSHRRKLYWVLFIAERTYALRNKRPTSLSATIYPPSFHDVASDRYIVVGLEFMINMFKIIGDEIINAWHKSQGDCTNVSWIDGQLKIDVSKTMSCTYGQSFQIHITKLWLHLKFWEMRQREGFLDKPETVTEGISSLPDPIRIAWMFLSIWRLFGQKDKIILGQGLISFVQALPSLAVKASILPAPNEAIAVFGIRATASQTGLPLIPSPRSALSPGPNFR</sequence>
<evidence type="ECO:0000259" key="9">
    <source>
        <dbReference type="SMART" id="SM00906"/>
    </source>
</evidence>
<keyword evidence="7" id="KW-0539">Nucleus</keyword>
<evidence type="ECO:0000256" key="5">
    <source>
        <dbReference type="ARBA" id="ARBA00023125"/>
    </source>
</evidence>
<dbReference type="AlphaFoldDB" id="A0A364MTD0"/>
<evidence type="ECO:0000256" key="8">
    <source>
        <dbReference type="SAM" id="MobiDB-lite"/>
    </source>
</evidence>
<dbReference type="PANTHER" id="PTHR31668">
    <property type="entry name" value="GLUCOSE TRANSPORT TRANSCRIPTION REGULATOR RGT1-RELATED-RELATED"/>
    <property type="match status" value="1"/>
</dbReference>
<dbReference type="OrthoDB" id="4132249at2759"/>
<dbReference type="GO" id="GO:0008270">
    <property type="term" value="F:zinc ion binding"/>
    <property type="evidence" value="ECO:0007669"/>
    <property type="project" value="InterPro"/>
</dbReference>
<accession>A0A364MTD0</accession>
<dbReference type="CDD" id="cd12148">
    <property type="entry name" value="fungal_TF_MHR"/>
    <property type="match status" value="1"/>
</dbReference>
<dbReference type="GO" id="GO:0003677">
    <property type="term" value="F:DNA binding"/>
    <property type="evidence" value="ECO:0007669"/>
    <property type="project" value="UniProtKB-KW"/>
</dbReference>
<protein>
    <submittedName>
        <fullName evidence="10">Transcription factor Pf2</fullName>
    </submittedName>
</protein>
<keyword evidence="11" id="KW-1185">Reference proteome</keyword>
<comment type="subcellular location">
    <subcellularLocation>
        <location evidence="1">Nucleus</location>
    </subcellularLocation>
</comment>
<evidence type="ECO:0000256" key="4">
    <source>
        <dbReference type="ARBA" id="ARBA00023015"/>
    </source>
</evidence>